<feature type="non-terminal residue" evidence="3">
    <location>
        <position position="108"/>
    </location>
</feature>
<dbReference type="PANTHER" id="PTHR12128:SF66">
    <property type="entry name" value="4-HYDROXY-2-OXOGLUTARATE ALDOLASE, MITOCHONDRIAL"/>
    <property type="match status" value="1"/>
</dbReference>
<dbReference type="InterPro" id="IPR002220">
    <property type="entry name" value="DapA-like"/>
</dbReference>
<proteinExistence type="inferred from homology"/>
<reference evidence="3 4" key="1">
    <citation type="submission" date="2018-06" db="EMBL/GenBank/DDBJ databases">
        <title>Sphaerisporangium craniellae sp. nov., isolated from a marine sponge in the South China Sea.</title>
        <authorList>
            <person name="Li L."/>
        </authorList>
    </citation>
    <scope>NUCLEOTIDE SEQUENCE [LARGE SCALE GENOMIC DNA]</scope>
    <source>
        <strain evidence="3 4">LHW63015</strain>
    </source>
</reference>
<comment type="similarity">
    <text evidence="1">Belongs to the DapA family.</text>
</comment>
<comment type="caution">
    <text evidence="3">The sequence shown here is derived from an EMBL/GenBank/DDBJ whole genome shotgun (WGS) entry which is preliminary data.</text>
</comment>
<dbReference type="AlphaFoldDB" id="A0A366LS90"/>
<protein>
    <submittedName>
        <fullName evidence="3">2,4-dihydroxyhept-2-ene-1,7-dioic acid aldolase</fullName>
    </submittedName>
</protein>
<evidence type="ECO:0000256" key="1">
    <source>
        <dbReference type="ARBA" id="ARBA00007592"/>
    </source>
</evidence>
<dbReference type="GO" id="GO:0008840">
    <property type="term" value="F:4-hydroxy-tetrahydrodipicolinate synthase activity"/>
    <property type="evidence" value="ECO:0007669"/>
    <property type="project" value="TreeGrafter"/>
</dbReference>
<dbReference type="SUPFAM" id="SSF51569">
    <property type="entry name" value="Aldolase"/>
    <property type="match status" value="1"/>
</dbReference>
<evidence type="ECO:0000313" key="4">
    <source>
        <dbReference type="Proteomes" id="UP000253303"/>
    </source>
</evidence>
<sequence length="108" mass="11502">MRFRSDPASIRGSIAPVVTPFTTDGTLDHDSLRELVRWQLRQGSHGISTGGSTGEPSAQTTDERLTAITTVAQETNDTVPFLPATGAAHLQDTLHLTDHADRHGADAA</sequence>
<dbReference type="Gene3D" id="3.20.20.70">
    <property type="entry name" value="Aldolase class I"/>
    <property type="match status" value="1"/>
</dbReference>
<gene>
    <name evidence="3" type="ORF">DP939_30250</name>
</gene>
<keyword evidence="2" id="KW-0456">Lyase</keyword>
<dbReference type="InterPro" id="IPR013785">
    <property type="entry name" value="Aldolase_TIM"/>
</dbReference>
<dbReference type="Proteomes" id="UP000253303">
    <property type="component" value="Unassembled WGS sequence"/>
</dbReference>
<evidence type="ECO:0000313" key="3">
    <source>
        <dbReference type="EMBL" id="RBQ16259.1"/>
    </source>
</evidence>
<evidence type="ECO:0000256" key="2">
    <source>
        <dbReference type="ARBA" id="ARBA00023239"/>
    </source>
</evidence>
<dbReference type="RefSeq" id="WP_199565515.1">
    <property type="nucleotide sequence ID" value="NZ_QMEY01000017.1"/>
</dbReference>
<organism evidence="3 4">
    <name type="scientific">Spongiactinospora rosea</name>
    <dbReference type="NCBI Taxonomy" id="2248750"/>
    <lineage>
        <taxon>Bacteria</taxon>
        <taxon>Bacillati</taxon>
        <taxon>Actinomycetota</taxon>
        <taxon>Actinomycetes</taxon>
        <taxon>Streptosporangiales</taxon>
        <taxon>Streptosporangiaceae</taxon>
        <taxon>Spongiactinospora</taxon>
    </lineage>
</organism>
<keyword evidence="4" id="KW-1185">Reference proteome</keyword>
<dbReference type="PANTHER" id="PTHR12128">
    <property type="entry name" value="DIHYDRODIPICOLINATE SYNTHASE"/>
    <property type="match status" value="1"/>
</dbReference>
<dbReference type="EMBL" id="QMEY01000017">
    <property type="protein sequence ID" value="RBQ16259.1"/>
    <property type="molecule type" value="Genomic_DNA"/>
</dbReference>
<name>A0A366LS90_9ACTN</name>
<dbReference type="PRINTS" id="PR00146">
    <property type="entry name" value="DHPICSNTHASE"/>
</dbReference>
<accession>A0A366LS90</accession>
<dbReference type="Pfam" id="PF00701">
    <property type="entry name" value="DHDPS"/>
    <property type="match status" value="1"/>
</dbReference>